<dbReference type="InterPro" id="IPR027831">
    <property type="entry name" value="DUF4485"/>
</dbReference>
<dbReference type="PANTHER" id="PTHR18871:SF2">
    <property type="entry name" value="CENTROSOMAL PROTEIN OF 112 KDA"/>
    <property type="match status" value="1"/>
</dbReference>
<protein>
    <recommendedName>
        <fullName evidence="3">DUF4485 domain-containing protein</fullName>
    </recommendedName>
</protein>
<feature type="region of interest" description="Disordered" evidence="2">
    <location>
        <begin position="15"/>
        <end position="40"/>
    </location>
</feature>
<keyword evidence="1" id="KW-0175">Coiled coil</keyword>
<keyword evidence="5" id="KW-1185">Reference proteome</keyword>
<evidence type="ECO:0000313" key="4">
    <source>
        <dbReference type="EMBL" id="ACO66910.1"/>
    </source>
</evidence>
<feature type="domain" description="DUF4485" evidence="3">
    <location>
        <begin position="125"/>
        <end position="169"/>
    </location>
</feature>
<feature type="region of interest" description="Disordered" evidence="2">
    <location>
        <begin position="260"/>
        <end position="287"/>
    </location>
</feature>
<organism evidence="4 5">
    <name type="scientific">Micromonas commoda (strain RCC299 / NOUM17 / CCMP2709)</name>
    <name type="common">Picoplanktonic green alga</name>
    <dbReference type="NCBI Taxonomy" id="296587"/>
    <lineage>
        <taxon>Eukaryota</taxon>
        <taxon>Viridiplantae</taxon>
        <taxon>Chlorophyta</taxon>
        <taxon>Mamiellophyceae</taxon>
        <taxon>Mamiellales</taxon>
        <taxon>Mamiellaceae</taxon>
        <taxon>Micromonas</taxon>
    </lineage>
</organism>
<name>C1EFU2_MICCC</name>
<accession>C1EFU2</accession>
<proteinExistence type="predicted"/>
<dbReference type="KEGG" id="mis:MICPUN_54586"/>
<evidence type="ECO:0000313" key="5">
    <source>
        <dbReference type="Proteomes" id="UP000002009"/>
    </source>
</evidence>
<gene>
    <name evidence="4" type="ORF">MICPUN_54586</name>
</gene>
<dbReference type="PANTHER" id="PTHR18871">
    <property type="entry name" value="CENTROSOMAL PROTEIN OF 112 KDA"/>
    <property type="match status" value="1"/>
</dbReference>
<dbReference type="RefSeq" id="XP_002505652.1">
    <property type="nucleotide sequence ID" value="XM_002505606.1"/>
</dbReference>
<evidence type="ECO:0000256" key="1">
    <source>
        <dbReference type="SAM" id="Coils"/>
    </source>
</evidence>
<sequence>MSFLVGGVREERFKTPLSADASSSARSPGTAGTYSSTLKRSNQSEALDHAFTSLVFEIQHRLELVAHVHRVRLERWLRKLHEPVRAPESVPRDRAGVGSHARPIKSLSLAEKILTTTSAPQPPSQEHNATWKRNRNNHARLMLACLKMGRLEPPFDTHPKEGRLDTLPPHALFAIKTSSEARRLERAAGPTGDWVTDPGVPGARLRTAGGGTAGGGTAGGGTAGSPGLGFESSKYTAARGGAPIPGLSLGRNAKTLEEMLRRSSDDVEGDGEGAAAGGGRSSPSRRVKDVLEIKGDMRDWLGKGAKGELAQKELGAQKERAKELELRLESTELRLKTATDELQRLRDGMVRQQKRHAEEMAELQRAHQREMSMFAKLVESKWDEREDETLRAVGVGAVGGVNGTRAGGVADGRVIKSATGGASVVPAIQVAGDFTFSREPSVLVPAEVAGAGDAAAEFFGYLERFRADTERIRAHVGAG</sequence>
<dbReference type="Proteomes" id="UP000002009">
    <property type="component" value="Chromosome 13"/>
</dbReference>
<dbReference type="GeneID" id="8248331"/>
<dbReference type="InterPro" id="IPR055310">
    <property type="entry name" value="CEP112"/>
</dbReference>
<dbReference type="EMBL" id="CP001331">
    <property type="protein sequence ID" value="ACO66910.1"/>
    <property type="molecule type" value="Genomic_DNA"/>
</dbReference>
<dbReference type="AlphaFoldDB" id="C1EFU2"/>
<evidence type="ECO:0000259" key="3">
    <source>
        <dbReference type="Pfam" id="PF14846"/>
    </source>
</evidence>
<dbReference type="OrthoDB" id="78101at2759"/>
<dbReference type="Pfam" id="PF14846">
    <property type="entry name" value="DUF4485"/>
    <property type="match status" value="1"/>
</dbReference>
<reference evidence="4 5" key="1">
    <citation type="journal article" date="2009" name="Science">
        <title>Green evolution and dynamic adaptations revealed by genomes of the marine picoeukaryotes Micromonas.</title>
        <authorList>
            <person name="Worden A.Z."/>
            <person name="Lee J.H."/>
            <person name="Mock T."/>
            <person name="Rouze P."/>
            <person name="Simmons M.P."/>
            <person name="Aerts A.L."/>
            <person name="Allen A.E."/>
            <person name="Cuvelier M.L."/>
            <person name="Derelle E."/>
            <person name="Everett M.V."/>
            <person name="Foulon E."/>
            <person name="Grimwood J."/>
            <person name="Gundlach H."/>
            <person name="Henrissat B."/>
            <person name="Napoli C."/>
            <person name="McDonald S.M."/>
            <person name="Parker M.S."/>
            <person name="Rombauts S."/>
            <person name="Salamov A."/>
            <person name="Von Dassow P."/>
            <person name="Badger J.H."/>
            <person name="Coutinho P.M."/>
            <person name="Demir E."/>
            <person name="Dubchak I."/>
            <person name="Gentemann C."/>
            <person name="Eikrem W."/>
            <person name="Gready J.E."/>
            <person name="John U."/>
            <person name="Lanier W."/>
            <person name="Lindquist E.A."/>
            <person name="Lucas S."/>
            <person name="Mayer K.F."/>
            <person name="Moreau H."/>
            <person name="Not F."/>
            <person name="Otillar R."/>
            <person name="Panaud O."/>
            <person name="Pangilinan J."/>
            <person name="Paulsen I."/>
            <person name="Piegu B."/>
            <person name="Poliakov A."/>
            <person name="Robbens S."/>
            <person name="Schmutz J."/>
            <person name="Toulza E."/>
            <person name="Wyss T."/>
            <person name="Zelensky A."/>
            <person name="Zhou K."/>
            <person name="Armbrust E.V."/>
            <person name="Bhattacharya D."/>
            <person name="Goodenough U.W."/>
            <person name="Van de Peer Y."/>
            <person name="Grigoriev I.V."/>
        </authorList>
    </citation>
    <scope>NUCLEOTIDE SEQUENCE [LARGE SCALE GENOMIC DNA]</scope>
    <source>
        <strain evidence="5">RCC299 / NOUM17</strain>
    </source>
</reference>
<evidence type="ECO:0000256" key="2">
    <source>
        <dbReference type="SAM" id="MobiDB-lite"/>
    </source>
</evidence>
<feature type="coiled-coil region" evidence="1">
    <location>
        <begin position="307"/>
        <end position="355"/>
    </location>
</feature>
<feature type="compositionally biased region" description="Polar residues" evidence="2">
    <location>
        <begin position="20"/>
        <end position="40"/>
    </location>
</feature>
<dbReference type="InParanoid" id="C1EFU2"/>